<accession>A0A194V6Y9</accession>
<evidence type="ECO:0000313" key="10">
    <source>
        <dbReference type="Proteomes" id="UP000078576"/>
    </source>
</evidence>
<protein>
    <submittedName>
        <fullName evidence="9">N amino acid transport system protein</fullName>
    </submittedName>
</protein>
<dbReference type="Pfam" id="PF23232">
    <property type="entry name" value="AAA_lid_13"/>
    <property type="match status" value="1"/>
</dbReference>
<feature type="transmembrane region" description="Helical" evidence="6">
    <location>
        <begin position="269"/>
        <end position="291"/>
    </location>
</feature>
<evidence type="ECO:0000256" key="1">
    <source>
        <dbReference type="ARBA" id="ARBA00004370"/>
    </source>
</evidence>
<keyword evidence="2 6" id="KW-0812">Transmembrane</keyword>
<feature type="region of interest" description="Disordered" evidence="5">
    <location>
        <begin position="1"/>
        <end position="21"/>
    </location>
</feature>
<name>A0A194V6Y9_CYTMA</name>
<dbReference type="InterPro" id="IPR056599">
    <property type="entry name" value="AAA_lid_fung"/>
</dbReference>
<dbReference type="PANTHER" id="PTHR46411">
    <property type="entry name" value="FAMILY ATPASE, PUTATIVE-RELATED"/>
    <property type="match status" value="1"/>
</dbReference>
<dbReference type="PANTHER" id="PTHR46411:SF3">
    <property type="entry name" value="AAA+ ATPASE DOMAIN-CONTAINING PROTEIN"/>
    <property type="match status" value="1"/>
</dbReference>
<evidence type="ECO:0000259" key="7">
    <source>
        <dbReference type="Pfam" id="PF01490"/>
    </source>
</evidence>
<feature type="transmembrane region" description="Helical" evidence="6">
    <location>
        <begin position="187"/>
        <end position="208"/>
    </location>
</feature>
<dbReference type="EMBL" id="KN714734">
    <property type="protein sequence ID" value="KUI59649.1"/>
    <property type="molecule type" value="Genomic_DNA"/>
</dbReference>
<organism evidence="9 10">
    <name type="scientific">Cytospora mali</name>
    <name type="common">Apple Valsa canker fungus</name>
    <name type="synonym">Valsa mali</name>
    <dbReference type="NCBI Taxonomy" id="578113"/>
    <lineage>
        <taxon>Eukaryota</taxon>
        <taxon>Fungi</taxon>
        <taxon>Dikarya</taxon>
        <taxon>Ascomycota</taxon>
        <taxon>Pezizomycotina</taxon>
        <taxon>Sordariomycetes</taxon>
        <taxon>Sordariomycetidae</taxon>
        <taxon>Diaporthales</taxon>
        <taxon>Cytosporaceae</taxon>
        <taxon>Cytospora</taxon>
    </lineage>
</organism>
<reference evidence="10" key="1">
    <citation type="submission" date="2014-12" db="EMBL/GenBank/DDBJ databases">
        <title>Genome Sequence of Valsa Canker Pathogens Uncovers a Specific Adaption of Colonization on Woody Bark.</title>
        <authorList>
            <person name="Yin Z."/>
            <person name="Liu H."/>
            <person name="Gao X."/>
            <person name="Li Z."/>
            <person name="Song N."/>
            <person name="Ke X."/>
            <person name="Dai Q."/>
            <person name="Wu Y."/>
            <person name="Sun Y."/>
            <person name="Xu J.-R."/>
            <person name="Kang Z.K."/>
            <person name="Wang L."/>
            <person name="Huang L."/>
        </authorList>
    </citation>
    <scope>NUCLEOTIDE SEQUENCE [LARGE SCALE GENOMIC DNA]</scope>
    <source>
        <strain evidence="10">SXYL134</strain>
    </source>
</reference>
<keyword evidence="3 6" id="KW-1133">Transmembrane helix</keyword>
<keyword evidence="10" id="KW-1185">Reference proteome</keyword>
<evidence type="ECO:0000259" key="8">
    <source>
        <dbReference type="Pfam" id="PF23232"/>
    </source>
</evidence>
<dbReference type="InterPro" id="IPR013057">
    <property type="entry name" value="AA_transpt_TM"/>
</dbReference>
<comment type="subcellular location">
    <subcellularLocation>
        <location evidence="1">Membrane</location>
    </subcellularLocation>
</comment>
<sequence>MGSPEKTNDITPIPRSSGSIDAGKAEVVDDDAFEVFKRGDGTVDFRTVGWIHASVIFLKTIFATGVLTIPSAMYVLGAFPGAINVLGWQALNTYCAIIQGNFRNTHAGCHSIADMAYIVGGSWLKEVVGIFFLVTYAIVGASGIVGASTALNALSNHAICTNYFTLVCMFAVFILSSARTFEKIAWLTWAGFISVYVAVIIVVVGVTTQDRPVAAPQTGDFDLGYHAIAHPTFVAAITSVATIFCSGAGTSAFLPVISEMKKPRDYNKAVYLCMSIVTASYLAFSLVVYRWCGKWVASPSLGSAGPTLKKVSYGIGLLGLLVSACLYIHVAAKYLFVRILRNSVHLQKNSVVHWAVWLSFGTIDEAFKSWIHLSLYYPPLSWKQTLEIFEVNIRGLREIQEARVHVASLEDKDPSHQPSIKIDNRRILRFAKRHFESHTDSELWNGRQIRNAFQVAYSLAQSDMHNENDEDDEDAGHAADNGTLIVAKTTLDYQQFEIVSQSIERFDKYLTRMRGLDSDRARQLQVRNDRIHDFSEEEVRSPHSPWIQGPEKHLGYRGQGPDSRLEAPRRSSRTSFSGVSDVDAYDNGRGPGQVRSQKRKSLPQKGSMMLPMRPSQSSTRLIPEGSASRRPREFEYATQPGSDSEDFSDENMSPRGSVVGGSVAKHRGRGFGAEEPMHTHRR</sequence>
<evidence type="ECO:0000313" key="9">
    <source>
        <dbReference type="EMBL" id="KUI59649.1"/>
    </source>
</evidence>
<dbReference type="Pfam" id="PF01490">
    <property type="entry name" value="Aa_trans"/>
    <property type="match status" value="1"/>
</dbReference>
<dbReference type="Proteomes" id="UP000078576">
    <property type="component" value="Unassembled WGS sequence"/>
</dbReference>
<evidence type="ECO:0000256" key="5">
    <source>
        <dbReference type="SAM" id="MobiDB-lite"/>
    </source>
</evidence>
<feature type="region of interest" description="Disordered" evidence="5">
    <location>
        <begin position="533"/>
        <end position="682"/>
    </location>
</feature>
<evidence type="ECO:0000256" key="3">
    <source>
        <dbReference type="ARBA" id="ARBA00022989"/>
    </source>
</evidence>
<keyword evidence="4 6" id="KW-0472">Membrane</keyword>
<dbReference type="OrthoDB" id="3162524at2759"/>
<feature type="transmembrane region" description="Helical" evidence="6">
    <location>
        <begin position="228"/>
        <end position="257"/>
    </location>
</feature>
<feature type="transmembrane region" description="Helical" evidence="6">
    <location>
        <begin position="154"/>
        <end position="175"/>
    </location>
</feature>
<dbReference type="GO" id="GO:0016020">
    <property type="term" value="C:membrane"/>
    <property type="evidence" value="ECO:0007669"/>
    <property type="project" value="UniProtKB-SubCell"/>
</dbReference>
<evidence type="ECO:0000256" key="6">
    <source>
        <dbReference type="SAM" id="Phobius"/>
    </source>
</evidence>
<evidence type="ECO:0000256" key="2">
    <source>
        <dbReference type="ARBA" id="ARBA00022692"/>
    </source>
</evidence>
<dbReference type="STRING" id="694573.A0A194V6Y9"/>
<dbReference type="AlphaFoldDB" id="A0A194V6Y9"/>
<evidence type="ECO:0000256" key="4">
    <source>
        <dbReference type="ARBA" id="ARBA00023136"/>
    </source>
</evidence>
<proteinExistence type="predicted"/>
<feature type="domain" description="Amino acid transporter transmembrane" evidence="7">
    <location>
        <begin position="47"/>
        <end position="357"/>
    </location>
</feature>
<feature type="domain" description="AAA+ ATPase lid" evidence="8">
    <location>
        <begin position="438"/>
        <end position="515"/>
    </location>
</feature>
<feature type="transmembrane region" description="Helical" evidence="6">
    <location>
        <begin position="311"/>
        <end position="332"/>
    </location>
</feature>
<gene>
    <name evidence="9" type="ORF">VP1G_06905</name>
</gene>
<feature type="transmembrane region" description="Helical" evidence="6">
    <location>
        <begin position="127"/>
        <end position="148"/>
    </location>
</feature>